<evidence type="ECO:0000313" key="8">
    <source>
        <dbReference type="EMBL" id="OYN77511.1"/>
    </source>
</evidence>
<keyword evidence="5" id="KW-0521">NADP</keyword>
<dbReference type="InterPro" id="IPR050775">
    <property type="entry name" value="FAD-binding_Monooxygenases"/>
</dbReference>
<dbReference type="Proteomes" id="UP000216063">
    <property type="component" value="Unassembled WGS sequence"/>
</dbReference>
<dbReference type="AlphaFoldDB" id="A0A255DFV2"/>
<evidence type="ECO:0000256" key="4">
    <source>
        <dbReference type="ARBA" id="ARBA00022827"/>
    </source>
</evidence>
<proteinExistence type="inferred from homology"/>
<dbReference type="Gene3D" id="3.50.50.60">
    <property type="entry name" value="FAD/NAD(P)-binding domain"/>
    <property type="match status" value="2"/>
</dbReference>
<evidence type="ECO:0000256" key="7">
    <source>
        <dbReference type="ARBA" id="ARBA00023033"/>
    </source>
</evidence>
<dbReference type="GO" id="GO:0016709">
    <property type="term" value="F:oxidoreductase activity, acting on paired donors, with incorporation or reduction of molecular oxygen, NAD(P)H as one donor, and incorporation of one atom of oxygen"/>
    <property type="evidence" value="ECO:0007669"/>
    <property type="project" value="UniProtKB-ARBA"/>
</dbReference>
<evidence type="ECO:0000313" key="9">
    <source>
        <dbReference type="Proteomes" id="UP000216063"/>
    </source>
</evidence>
<keyword evidence="6" id="KW-0560">Oxidoreductase</keyword>
<comment type="similarity">
    <text evidence="2">Belongs to the FAD-binding monooxygenase family.</text>
</comment>
<reference evidence="8 9" key="1">
    <citation type="submission" date="2017-07" db="EMBL/GenBank/DDBJ databases">
        <title>The new phylogeny of genus Mycobacterium.</title>
        <authorList>
            <person name="Tortoli E."/>
            <person name="Trovato A."/>
            <person name="Cirillo D.M."/>
        </authorList>
    </citation>
    <scope>NUCLEOTIDE SEQUENCE [LARGE SCALE GENOMIC DNA]</scope>
    <source>
        <strain evidence="8 9">ATCC 33027</strain>
    </source>
</reference>
<comment type="cofactor">
    <cofactor evidence="1">
        <name>FAD</name>
        <dbReference type="ChEBI" id="CHEBI:57692"/>
    </cofactor>
</comment>
<dbReference type="PANTHER" id="PTHR43098">
    <property type="entry name" value="L-ORNITHINE N(5)-MONOOXYGENASE-RELATED"/>
    <property type="match status" value="1"/>
</dbReference>
<evidence type="ECO:0000256" key="5">
    <source>
        <dbReference type="ARBA" id="ARBA00022857"/>
    </source>
</evidence>
<organism evidence="8 9">
    <name type="scientific">Mycolicibacterium sphagni</name>
    <dbReference type="NCBI Taxonomy" id="1786"/>
    <lineage>
        <taxon>Bacteria</taxon>
        <taxon>Bacillati</taxon>
        <taxon>Actinomycetota</taxon>
        <taxon>Actinomycetes</taxon>
        <taxon>Mycobacteriales</taxon>
        <taxon>Mycobacteriaceae</taxon>
        <taxon>Mycolicibacterium</taxon>
    </lineage>
</organism>
<accession>A0A255DFV2</accession>
<name>A0A255DFV2_9MYCO</name>
<dbReference type="PRINTS" id="PR00469">
    <property type="entry name" value="PNDRDTASEII"/>
</dbReference>
<dbReference type="Pfam" id="PF13738">
    <property type="entry name" value="Pyr_redox_3"/>
    <property type="match status" value="1"/>
</dbReference>
<dbReference type="InterPro" id="IPR036188">
    <property type="entry name" value="FAD/NAD-bd_sf"/>
</dbReference>
<evidence type="ECO:0000256" key="3">
    <source>
        <dbReference type="ARBA" id="ARBA00022630"/>
    </source>
</evidence>
<evidence type="ECO:0000256" key="6">
    <source>
        <dbReference type="ARBA" id="ARBA00023002"/>
    </source>
</evidence>
<gene>
    <name evidence="8" type="ORF">CG716_18480</name>
</gene>
<evidence type="ECO:0000256" key="2">
    <source>
        <dbReference type="ARBA" id="ARBA00010139"/>
    </source>
</evidence>
<dbReference type="RefSeq" id="WP_094482214.1">
    <property type="nucleotide sequence ID" value="NZ_JACKSC010000251.1"/>
</dbReference>
<keyword evidence="9" id="KW-1185">Reference proteome</keyword>
<evidence type="ECO:0000256" key="1">
    <source>
        <dbReference type="ARBA" id="ARBA00001974"/>
    </source>
</evidence>
<dbReference type="EMBL" id="NOZR01000016">
    <property type="protein sequence ID" value="OYN77511.1"/>
    <property type="molecule type" value="Genomic_DNA"/>
</dbReference>
<keyword evidence="3" id="KW-0285">Flavoprotein</keyword>
<comment type="caution">
    <text evidence="8">The sequence shown here is derived from an EMBL/GenBank/DDBJ whole genome shotgun (WGS) entry which is preliminary data.</text>
</comment>
<dbReference type="SUPFAM" id="SSF51905">
    <property type="entry name" value="FAD/NAD(P)-binding domain"/>
    <property type="match status" value="1"/>
</dbReference>
<keyword evidence="7 8" id="KW-0503">Monooxygenase</keyword>
<dbReference type="OrthoDB" id="5168853at2"/>
<protein>
    <submittedName>
        <fullName evidence="8">Monooxygenase</fullName>
    </submittedName>
</protein>
<dbReference type="PANTHER" id="PTHR43098:SF3">
    <property type="entry name" value="L-ORNITHINE N(5)-MONOOXYGENASE-RELATED"/>
    <property type="match status" value="1"/>
</dbReference>
<sequence>MKNPDHEVLIVGAGFSGIGSAIMLDKAGFSDYQVIEAGSGPGGTWYWNTYPGIAVDIPSFSYQFSFEQSTNWSRTYAPGRELRAYAEHCVDKYGLRPKIRFNTAVRSAVFDEDNEFWRLELDSDEVLTGRFLINGSGILTTPNLPDIDGVDSFAGATIHTARWDHSQDLRGKRVAVIGTGASAVQLIPEIAPIVAQLNVFQRTPIWCFPKADRPLSARQQLAMRIPGVKSIQRLVSQAYVELTFPLVTHYFTVNPTVKHMAEAGKAYLRRQVRDPEVRDKLTPRYAVGCKRPAFHNTYLSTFNRDNVELVTAPIDKITGSSVVVAGGLSHDVDVLILATGFKVLDPDELPTYPISGVGGQRLAEFWNTSRLQAYQGVSVPGFPNFFTIFGPYGFVGSSYFALIEAQAHHIVRCLKHARRRHATRVEVTREANDRYFASMLRKRRRQIFWQDSCKQSNSYYFDKHGDVPLRAASTPEVYWHSRRYPLTAYRFGTASGRKVLH</sequence>
<keyword evidence="4" id="KW-0274">FAD</keyword>